<organism evidence="2 3">
    <name type="scientific">Polaribacter atrinae</name>
    <dbReference type="NCBI Taxonomy" id="1333662"/>
    <lineage>
        <taxon>Bacteria</taxon>
        <taxon>Pseudomonadati</taxon>
        <taxon>Bacteroidota</taxon>
        <taxon>Flavobacteriia</taxon>
        <taxon>Flavobacteriales</taxon>
        <taxon>Flavobacteriaceae</taxon>
    </lineage>
</organism>
<evidence type="ECO:0000256" key="1">
    <source>
        <dbReference type="SAM" id="Coils"/>
    </source>
</evidence>
<dbReference type="EMBL" id="LVWE01000028">
    <property type="protein sequence ID" value="OAD45439.1"/>
    <property type="molecule type" value="Genomic_DNA"/>
</dbReference>
<sequence>MEYINNISTNIVRDEFKQLDYVVTPNTKEIFDRIFVNNYGANKSFNLIGNYGTGKSTFLWALEKNLKKEQLFFNNLTPEEGSVVDYEFIKIIGENDSLLNILAKELKLKGDLDSSKIISALERRRIKASKKKKGIVLIIDEFGKFLEYASKNESADELFLIQQISEWANDDLNETYFIITLHQNFSSYGNNLSDQDKLEWEKVKGRFVNLVFNEPVEQLIYFASKKLKEFNIPIKVKSDFKNLLKLIYSSNLVSHNKLVNDELSNSLYPLDWLSSNVLVNSLQRYGQNERSLFSFLNDDTDYSIKKLKENFYSVSNVYDYLVNTLSTEINSSDNPHRSQWLTTFRALERAELAFEDDYKQVSEVIKTIGLVNIFSKVGGLFDKAFISRYFKLTRKVDINSILDRLEKTGIIRFYKHSNKINFLEGTDIDLEQELITVSKEINPDFSISSEIKNLVDLPMLLVKKYSFETGTRRFFEYKVFDNYNELSEAEGVIDGYINLVFDDIKISDIKKKSKNYISNVFVLYKNSSQIRNEVLMILKFNKLLEKHQDDRNALKLLNSEREFHIQQLKNLAINQLFNNDKNVWINDGKTEDIVSKHKLYEWLTEICYKIYHKTPVFNNELINKEFLSTPINTARKYLIRALLENEHLENLGFPDEKFPPQKAIYISLLKESGIHQKNNKLGYYELSKPNRNSNLYQLWNESESFLNSSLSNKRNLLEFYELLEQSPYKLKKGLINYWIPMFLIAKKEDYALFHSNGGFVPFITEDTIDLIYKKPQDFLIKSYDVSGLKVNLLESYKELVQIGDSNSKGTQSTFLSIFGNFLRFQRGLNNYTLKTDKLSSKATKLREAILTSKDPEDALFNLFPTALGFHSLSIKEDEEVLNSFTNHIQDAIREIRNAYDELLNRIEKVIIDAFYGSSLEFETYKKEIQSKISDINPATLGKVQNVFYRRLISPLDDRVSWIKSVADVALGKGLEELLDEEEPLLVNTIKDLSLGLIKASEIRNFNKNSDKGTLYSIRFFGETGEYVDDKLVVNTNTSKEFTSIKDKISETISQLDETKRKELLVELLSKEMNI</sequence>
<dbReference type="RefSeq" id="WP_068449093.1">
    <property type="nucleotide sequence ID" value="NZ_CP150660.1"/>
</dbReference>
<keyword evidence="3" id="KW-1185">Reference proteome</keyword>
<comment type="caution">
    <text evidence="2">The sequence shown here is derived from an EMBL/GenBank/DDBJ whole genome shotgun (WGS) entry which is preliminary data.</text>
</comment>
<name>A0A176TCF1_9FLAO</name>
<dbReference type="SUPFAM" id="SSF52540">
    <property type="entry name" value="P-loop containing nucleoside triphosphate hydrolases"/>
    <property type="match status" value="1"/>
</dbReference>
<dbReference type="STRING" id="1333662.LPB303_06715"/>
<reference evidence="2 3" key="1">
    <citation type="submission" date="2016-02" db="EMBL/GenBank/DDBJ databases">
        <title>Draft genome sequence of Polaribacter atrinae KACC17473.</title>
        <authorList>
            <person name="Shin S.-K."/>
            <person name="Yi H."/>
        </authorList>
    </citation>
    <scope>NUCLEOTIDE SEQUENCE [LARGE SCALE GENOMIC DNA]</scope>
    <source>
        <strain evidence="2 3">KACC 17473</strain>
    </source>
</reference>
<dbReference type="OrthoDB" id="856045at2"/>
<dbReference type="AlphaFoldDB" id="A0A176TCF1"/>
<evidence type="ECO:0000313" key="2">
    <source>
        <dbReference type="EMBL" id="OAD45439.1"/>
    </source>
</evidence>
<proteinExistence type="predicted"/>
<feature type="coiled-coil region" evidence="1">
    <location>
        <begin position="881"/>
        <end position="912"/>
    </location>
</feature>
<keyword evidence="1" id="KW-0175">Coiled coil</keyword>
<dbReference type="Proteomes" id="UP000076923">
    <property type="component" value="Unassembled WGS sequence"/>
</dbReference>
<protein>
    <submittedName>
        <fullName evidence="2">Uncharacterized protein</fullName>
    </submittedName>
</protein>
<evidence type="ECO:0000313" key="3">
    <source>
        <dbReference type="Proteomes" id="UP000076923"/>
    </source>
</evidence>
<dbReference type="Gene3D" id="3.40.50.300">
    <property type="entry name" value="P-loop containing nucleotide triphosphate hydrolases"/>
    <property type="match status" value="1"/>
</dbReference>
<gene>
    <name evidence="2" type="ORF">LPB303_06715</name>
</gene>
<accession>A0A176TCF1</accession>
<dbReference type="InterPro" id="IPR027417">
    <property type="entry name" value="P-loop_NTPase"/>
</dbReference>